<keyword evidence="1" id="KW-1133">Transmembrane helix</keyword>
<protein>
    <recommendedName>
        <fullName evidence="3">Integral membrane protein</fullName>
    </recommendedName>
</protein>
<feature type="transmembrane region" description="Helical" evidence="1">
    <location>
        <begin position="244"/>
        <end position="265"/>
    </location>
</feature>
<dbReference type="AlphaFoldDB" id="A0A6J4RWW0"/>
<organism evidence="2">
    <name type="scientific">uncultured Solirubrobacteraceae bacterium</name>
    <dbReference type="NCBI Taxonomy" id="1162706"/>
    <lineage>
        <taxon>Bacteria</taxon>
        <taxon>Bacillati</taxon>
        <taxon>Actinomycetota</taxon>
        <taxon>Thermoleophilia</taxon>
        <taxon>Solirubrobacterales</taxon>
        <taxon>Solirubrobacteraceae</taxon>
        <taxon>environmental samples</taxon>
    </lineage>
</organism>
<evidence type="ECO:0000256" key="1">
    <source>
        <dbReference type="SAM" id="Phobius"/>
    </source>
</evidence>
<feature type="transmembrane region" description="Helical" evidence="1">
    <location>
        <begin position="84"/>
        <end position="101"/>
    </location>
</feature>
<accession>A0A6J4RWW0</accession>
<dbReference type="EMBL" id="CADCVJ010000169">
    <property type="protein sequence ID" value="CAA9480888.1"/>
    <property type="molecule type" value="Genomic_DNA"/>
</dbReference>
<evidence type="ECO:0000313" key="2">
    <source>
        <dbReference type="EMBL" id="CAA9480888.1"/>
    </source>
</evidence>
<name>A0A6J4RWW0_9ACTN</name>
<keyword evidence="1" id="KW-0812">Transmembrane</keyword>
<proteinExistence type="predicted"/>
<gene>
    <name evidence="2" type="ORF">AVDCRST_MAG38-1992</name>
</gene>
<feature type="transmembrane region" description="Helical" evidence="1">
    <location>
        <begin position="144"/>
        <end position="164"/>
    </location>
</feature>
<keyword evidence="1" id="KW-0472">Membrane</keyword>
<feature type="transmembrane region" description="Helical" evidence="1">
    <location>
        <begin position="107"/>
        <end position="132"/>
    </location>
</feature>
<dbReference type="PANTHER" id="PTHR20992">
    <property type="entry name" value="AT15442P-RELATED"/>
    <property type="match status" value="1"/>
</dbReference>
<dbReference type="Pfam" id="PF04087">
    <property type="entry name" value="DUF389"/>
    <property type="match status" value="1"/>
</dbReference>
<reference evidence="2" key="1">
    <citation type="submission" date="2020-02" db="EMBL/GenBank/DDBJ databases">
        <authorList>
            <person name="Meier V. D."/>
        </authorList>
    </citation>
    <scope>NUCLEOTIDE SEQUENCE</scope>
    <source>
        <strain evidence="2">AVDCRST_MAG38</strain>
    </source>
</reference>
<dbReference type="PANTHER" id="PTHR20992:SF9">
    <property type="entry name" value="AT15442P-RELATED"/>
    <property type="match status" value="1"/>
</dbReference>
<sequence>MPRNVSVKPRGDTLLIHVLNRGADDVLRTIRAHVPAESFSIITSEVASINDPKHQRAIDHDVDEAIWEEMETGLRHNGRLTSNYLLLMALGGVIAAAGFVSPVHHQVIAFVAASIIAPGLEPLAKLPLGIVLGRRDVAWVGVKASVVGYGVLALAAALAFQLLLQLGTVEAATFLEHEATASLLEPKATDLLVSAAAAAASILMYLAYRRNVIAGPLIALILIPATSAVGMSVAIGAWGHAGQIAQRLGVDVALVVCTGLLLIYAKQKLVHKRQPLR</sequence>
<dbReference type="InterPro" id="IPR005240">
    <property type="entry name" value="DUF389"/>
</dbReference>
<evidence type="ECO:0008006" key="3">
    <source>
        <dbReference type="Google" id="ProtNLM"/>
    </source>
</evidence>
<feature type="transmembrane region" description="Helical" evidence="1">
    <location>
        <begin position="217"/>
        <end position="238"/>
    </location>
</feature>
<feature type="transmembrane region" description="Helical" evidence="1">
    <location>
        <begin position="191"/>
        <end position="208"/>
    </location>
</feature>